<name>A0A2P6R2E1_ROSCH</name>
<dbReference type="InterPro" id="IPR001128">
    <property type="entry name" value="Cyt_P450"/>
</dbReference>
<evidence type="ECO:0000256" key="8">
    <source>
        <dbReference type="ARBA" id="ARBA00023004"/>
    </source>
</evidence>
<dbReference type="OrthoDB" id="1192874at2759"/>
<dbReference type="InterPro" id="IPR036396">
    <property type="entry name" value="Cyt_P450_sf"/>
</dbReference>
<evidence type="ECO:0000256" key="5">
    <source>
        <dbReference type="ARBA" id="ARBA00022723"/>
    </source>
</evidence>
<dbReference type="Gramene" id="PRQ40596">
    <property type="protein sequence ID" value="PRQ40596"/>
    <property type="gene ID" value="RchiOBHm_Chr4g0437731"/>
</dbReference>
<dbReference type="PROSITE" id="PS00086">
    <property type="entry name" value="CYTOCHROME_P450"/>
    <property type="match status" value="1"/>
</dbReference>
<comment type="subcellular location">
    <subcellularLocation>
        <location evidence="1">Membrane</location>
        <topology evidence="1">Single-pass membrane protein</topology>
    </subcellularLocation>
</comment>
<keyword evidence="10" id="KW-0472">Membrane</keyword>
<dbReference type="OMA" id="GHSTHIA"/>
<gene>
    <name evidence="13" type="ORF">RchiOBHm_Chr4g0437731</name>
</gene>
<dbReference type="AlphaFoldDB" id="A0A2P6R2E1"/>
<keyword evidence="3 11" id="KW-0349">Heme</keyword>
<dbReference type="EMBL" id="PDCK01000042">
    <property type="protein sequence ID" value="PRQ40596.1"/>
    <property type="molecule type" value="Genomic_DNA"/>
</dbReference>
<feature type="binding site" description="axial binding residue" evidence="11">
    <location>
        <position position="159"/>
    </location>
    <ligand>
        <name>heme</name>
        <dbReference type="ChEBI" id="CHEBI:30413"/>
    </ligand>
    <ligandPart>
        <name>Fe</name>
        <dbReference type="ChEBI" id="CHEBI:18248"/>
    </ligandPart>
</feature>
<proteinExistence type="inferred from homology"/>
<protein>
    <submittedName>
        <fullName evidence="13">Putative 11-oxo-beta-amyrin 30-oxidase</fullName>
        <ecNumber evidence="13">1.14.14.115</ecNumber>
    </submittedName>
</protein>
<evidence type="ECO:0000256" key="1">
    <source>
        <dbReference type="ARBA" id="ARBA00004167"/>
    </source>
</evidence>
<reference evidence="13 14" key="1">
    <citation type="journal article" date="2018" name="Nat. Genet.">
        <title>The Rosa genome provides new insights in the design of modern roses.</title>
        <authorList>
            <person name="Bendahmane M."/>
        </authorList>
    </citation>
    <scope>NUCLEOTIDE SEQUENCE [LARGE SCALE GENOMIC DNA]</scope>
    <source>
        <strain evidence="14">cv. Old Blush</strain>
    </source>
</reference>
<dbReference type="InterPro" id="IPR002403">
    <property type="entry name" value="Cyt_P450_E_grp-IV"/>
</dbReference>
<evidence type="ECO:0000313" key="13">
    <source>
        <dbReference type="EMBL" id="PRQ40596.1"/>
    </source>
</evidence>
<evidence type="ECO:0000256" key="2">
    <source>
        <dbReference type="ARBA" id="ARBA00010617"/>
    </source>
</evidence>
<sequence length="211" mass="23546">MKFLAFAIFSCSDCKTFYFAGQETSNTLLVWTVFLLAVHTDWQEEARKEILQLFGKQNPNPDGISKLKIMSMILDESLRLYPPAVAIPRSTGREVRLGKLIVLANGDLLVSVLALHHDPQFWGPDVHLFKPERFSRGVAKATISNVGAFVPFGLGPRTCVGLNFAITEAKIALSMILQCYSFTLSLAYIHSPYQNITLRPQHGLQVLLQPL</sequence>
<dbReference type="GO" id="GO:0020037">
    <property type="term" value="F:heme binding"/>
    <property type="evidence" value="ECO:0007669"/>
    <property type="project" value="InterPro"/>
</dbReference>
<evidence type="ECO:0000256" key="7">
    <source>
        <dbReference type="ARBA" id="ARBA00023002"/>
    </source>
</evidence>
<evidence type="ECO:0000256" key="12">
    <source>
        <dbReference type="RuleBase" id="RU000461"/>
    </source>
</evidence>
<keyword evidence="14" id="KW-1185">Reference proteome</keyword>
<evidence type="ECO:0000313" key="14">
    <source>
        <dbReference type="Proteomes" id="UP000238479"/>
    </source>
</evidence>
<dbReference type="STRING" id="74649.A0A2P6R2E1"/>
<comment type="caution">
    <text evidence="13">The sequence shown here is derived from an EMBL/GenBank/DDBJ whole genome shotgun (WGS) entry which is preliminary data.</text>
</comment>
<evidence type="ECO:0000256" key="4">
    <source>
        <dbReference type="ARBA" id="ARBA00022692"/>
    </source>
</evidence>
<keyword evidence="6" id="KW-1133">Transmembrane helix</keyword>
<dbReference type="SUPFAM" id="SSF48264">
    <property type="entry name" value="Cytochrome P450"/>
    <property type="match status" value="1"/>
</dbReference>
<dbReference type="InterPro" id="IPR017972">
    <property type="entry name" value="Cyt_P450_CS"/>
</dbReference>
<keyword evidence="9 12" id="KW-0503">Monooxygenase</keyword>
<dbReference type="Pfam" id="PF00067">
    <property type="entry name" value="p450"/>
    <property type="match status" value="1"/>
</dbReference>
<organism evidence="13 14">
    <name type="scientific">Rosa chinensis</name>
    <name type="common">China rose</name>
    <dbReference type="NCBI Taxonomy" id="74649"/>
    <lineage>
        <taxon>Eukaryota</taxon>
        <taxon>Viridiplantae</taxon>
        <taxon>Streptophyta</taxon>
        <taxon>Embryophyta</taxon>
        <taxon>Tracheophyta</taxon>
        <taxon>Spermatophyta</taxon>
        <taxon>Magnoliopsida</taxon>
        <taxon>eudicotyledons</taxon>
        <taxon>Gunneridae</taxon>
        <taxon>Pentapetalae</taxon>
        <taxon>rosids</taxon>
        <taxon>fabids</taxon>
        <taxon>Rosales</taxon>
        <taxon>Rosaceae</taxon>
        <taxon>Rosoideae</taxon>
        <taxon>Rosoideae incertae sedis</taxon>
        <taxon>Rosa</taxon>
    </lineage>
</organism>
<dbReference type="Proteomes" id="UP000238479">
    <property type="component" value="Chromosome 4"/>
</dbReference>
<dbReference type="PANTHER" id="PTHR24282:SF20">
    <property type="entry name" value="CYTOCHROME P450 CYP749A22-LIKE"/>
    <property type="match status" value="1"/>
</dbReference>
<accession>A0A2P6R2E1</accession>
<evidence type="ECO:0000256" key="6">
    <source>
        <dbReference type="ARBA" id="ARBA00022989"/>
    </source>
</evidence>
<keyword evidence="5 11" id="KW-0479">Metal-binding</keyword>
<keyword evidence="4" id="KW-0812">Transmembrane</keyword>
<evidence type="ECO:0000256" key="11">
    <source>
        <dbReference type="PIRSR" id="PIRSR602403-1"/>
    </source>
</evidence>
<evidence type="ECO:0000256" key="10">
    <source>
        <dbReference type="ARBA" id="ARBA00023136"/>
    </source>
</evidence>
<dbReference type="InterPro" id="IPR050665">
    <property type="entry name" value="Cytochrome_P450_Monooxygen"/>
</dbReference>
<comment type="similarity">
    <text evidence="2 12">Belongs to the cytochrome P450 family.</text>
</comment>
<dbReference type="GO" id="GO:0016020">
    <property type="term" value="C:membrane"/>
    <property type="evidence" value="ECO:0007669"/>
    <property type="project" value="UniProtKB-SubCell"/>
</dbReference>
<keyword evidence="8 11" id="KW-0408">Iron</keyword>
<dbReference type="PRINTS" id="PR00385">
    <property type="entry name" value="P450"/>
</dbReference>
<dbReference type="GO" id="GO:0102375">
    <property type="term" value="F:11-oxo-beta-amyrin 30-oxidase activity"/>
    <property type="evidence" value="ECO:0007669"/>
    <property type="project" value="UniProtKB-EC"/>
</dbReference>
<evidence type="ECO:0000256" key="9">
    <source>
        <dbReference type="ARBA" id="ARBA00023033"/>
    </source>
</evidence>
<dbReference type="PANTHER" id="PTHR24282">
    <property type="entry name" value="CYTOCHROME P450 FAMILY MEMBER"/>
    <property type="match status" value="1"/>
</dbReference>
<dbReference type="EC" id="1.14.14.115" evidence="13"/>
<keyword evidence="7 12" id="KW-0560">Oxidoreductase</keyword>
<comment type="cofactor">
    <cofactor evidence="11">
        <name>heme</name>
        <dbReference type="ChEBI" id="CHEBI:30413"/>
    </cofactor>
</comment>
<dbReference type="Gene3D" id="1.10.630.10">
    <property type="entry name" value="Cytochrome P450"/>
    <property type="match status" value="1"/>
</dbReference>
<evidence type="ECO:0000256" key="3">
    <source>
        <dbReference type="ARBA" id="ARBA00022617"/>
    </source>
</evidence>
<dbReference type="GO" id="GO:0005506">
    <property type="term" value="F:iron ion binding"/>
    <property type="evidence" value="ECO:0007669"/>
    <property type="project" value="InterPro"/>
</dbReference>
<dbReference type="PRINTS" id="PR00465">
    <property type="entry name" value="EP450IV"/>
</dbReference>